<reference evidence="1 2" key="1">
    <citation type="submission" date="2017-09" db="EMBL/GenBank/DDBJ databases">
        <authorList>
            <person name="Varghese N."/>
            <person name="Submissions S."/>
        </authorList>
    </citation>
    <scope>NUCLEOTIDE SEQUENCE [LARGE SCALE GENOMIC DNA]</scope>
    <source>
        <strain evidence="1 2">OK806</strain>
    </source>
</reference>
<evidence type="ECO:0000313" key="2">
    <source>
        <dbReference type="Proteomes" id="UP000219522"/>
    </source>
</evidence>
<organism evidence="1 2">
    <name type="scientific">Caballeronia arationis</name>
    <dbReference type="NCBI Taxonomy" id="1777142"/>
    <lineage>
        <taxon>Bacteria</taxon>
        <taxon>Pseudomonadati</taxon>
        <taxon>Pseudomonadota</taxon>
        <taxon>Betaproteobacteria</taxon>
        <taxon>Burkholderiales</taxon>
        <taxon>Burkholderiaceae</taxon>
        <taxon>Caballeronia</taxon>
    </lineage>
</organism>
<name>A0A7Z7I795_9BURK</name>
<comment type="caution">
    <text evidence="1">The sequence shown here is derived from an EMBL/GenBank/DDBJ whole genome shotgun (WGS) entry which is preliminary data.</text>
</comment>
<sequence>MTQHTQDTTAAYMERARVLTSMKRRAVEEIIKSRGGTRMTHVAVQRKAAAILGNSGIY</sequence>
<accession>A0A7Z7I795</accession>
<evidence type="ECO:0000313" key="1">
    <source>
        <dbReference type="EMBL" id="SOE67493.1"/>
    </source>
</evidence>
<gene>
    <name evidence="1" type="ORF">SAMN05446927_3319</name>
</gene>
<proteinExistence type="predicted"/>
<dbReference type="EMBL" id="OCSU01000001">
    <property type="protein sequence ID" value="SOE67493.1"/>
    <property type="molecule type" value="Genomic_DNA"/>
</dbReference>
<protein>
    <submittedName>
        <fullName evidence="1">Uncharacterized protein</fullName>
    </submittedName>
</protein>
<dbReference type="AlphaFoldDB" id="A0A7Z7I795"/>
<keyword evidence="2" id="KW-1185">Reference proteome</keyword>
<dbReference type="Proteomes" id="UP000219522">
    <property type="component" value="Unassembled WGS sequence"/>
</dbReference>